<accession>A0ABX0LJ02</accession>
<protein>
    <submittedName>
        <fullName evidence="1">Uncharacterized protein</fullName>
    </submittedName>
</protein>
<dbReference type="EMBL" id="VUYU01000006">
    <property type="protein sequence ID" value="NHZ34029.1"/>
    <property type="molecule type" value="Genomic_DNA"/>
</dbReference>
<comment type="caution">
    <text evidence="1">The sequence shown here is derived from an EMBL/GenBank/DDBJ whole genome shotgun (WGS) entry which is preliminary data.</text>
</comment>
<evidence type="ECO:0000313" key="1">
    <source>
        <dbReference type="EMBL" id="NHZ34029.1"/>
    </source>
</evidence>
<gene>
    <name evidence="1" type="ORF">F0185_10575</name>
</gene>
<reference evidence="1 2" key="1">
    <citation type="submission" date="2019-09" db="EMBL/GenBank/DDBJ databases">
        <title>Taxonomy of Antarctic Massilia spp.: description of Massilia rubra sp. nov., Massilia aquatica sp. nov., Massilia mucilaginosa sp. nov., Massilia frigida sp. nov. isolated from streams, lakes and regoliths.</title>
        <authorList>
            <person name="Holochova P."/>
            <person name="Sedlacek I."/>
            <person name="Kralova S."/>
            <person name="Maslanova I."/>
            <person name="Busse H.-J."/>
            <person name="Stankova E."/>
            <person name="Vrbovska V."/>
            <person name="Kovarovic V."/>
            <person name="Bartak M."/>
            <person name="Svec P."/>
            <person name="Pantucek R."/>
        </authorList>
    </citation>
    <scope>NUCLEOTIDE SEQUENCE [LARGE SCALE GENOMIC DNA]</scope>
    <source>
        <strain evidence="1 2">CCM 8692</strain>
    </source>
</reference>
<name>A0ABX0LJ02_9BURK</name>
<proteinExistence type="predicted"/>
<keyword evidence="2" id="KW-1185">Reference proteome</keyword>
<organism evidence="1 2">
    <name type="scientific">Massilia rubra</name>
    <dbReference type="NCBI Taxonomy" id="2607910"/>
    <lineage>
        <taxon>Bacteria</taxon>
        <taxon>Pseudomonadati</taxon>
        <taxon>Pseudomonadota</taxon>
        <taxon>Betaproteobacteria</taxon>
        <taxon>Burkholderiales</taxon>
        <taxon>Oxalobacteraceae</taxon>
        <taxon>Telluria group</taxon>
        <taxon>Massilia</taxon>
    </lineage>
</organism>
<evidence type="ECO:0000313" key="2">
    <source>
        <dbReference type="Proteomes" id="UP000785613"/>
    </source>
</evidence>
<dbReference type="RefSeq" id="WP_167224195.1">
    <property type="nucleotide sequence ID" value="NZ_VUYU01000006.1"/>
</dbReference>
<dbReference type="Proteomes" id="UP000785613">
    <property type="component" value="Unassembled WGS sequence"/>
</dbReference>
<sequence length="201" mass="22588">MISSDMAQAMVLRRSEGDPSSARYEKFAVQSCQLSRQGDYWIVCVNTAAYVLHGRAERCLVGANAHLVDVISGQIETVASCRPVEDYLQDKYDVRRAAGMHYMLTPAFDRTDKVAVIRIRQAFGCSMREAMKLASPEHHCWLTGPRRVLRWAQGELTLKNIVTDIILAPDAEDAVDIDDSIWHWDLLKARLALRIRAAGLS</sequence>